<organism evidence="1 2">
    <name type="scientific">Neobacillus rhizosphaerae</name>
    <dbReference type="NCBI Taxonomy" id="2880965"/>
    <lineage>
        <taxon>Bacteria</taxon>
        <taxon>Bacillati</taxon>
        <taxon>Bacillota</taxon>
        <taxon>Bacilli</taxon>
        <taxon>Bacillales</taxon>
        <taxon>Bacillaceae</taxon>
        <taxon>Neobacillus</taxon>
    </lineage>
</organism>
<evidence type="ECO:0008006" key="3">
    <source>
        <dbReference type="Google" id="ProtNLM"/>
    </source>
</evidence>
<dbReference type="Gene3D" id="3.30.429.10">
    <property type="entry name" value="Macrophage Migration Inhibitory Factor"/>
    <property type="match status" value="1"/>
</dbReference>
<dbReference type="EMBL" id="CALBWS010000003">
    <property type="protein sequence ID" value="CAH2713857.1"/>
    <property type="molecule type" value="Genomic_DNA"/>
</dbReference>
<gene>
    <name evidence="1" type="ORF">BACCIP111895_01011</name>
</gene>
<evidence type="ECO:0000313" key="1">
    <source>
        <dbReference type="EMBL" id="CAH2713857.1"/>
    </source>
</evidence>
<dbReference type="InterPro" id="IPR015017">
    <property type="entry name" value="DUF1904"/>
</dbReference>
<protein>
    <recommendedName>
        <fullName evidence="3">DUF1904 domain-containing protein</fullName>
    </recommendedName>
</protein>
<keyword evidence="2" id="KW-1185">Reference proteome</keyword>
<dbReference type="Pfam" id="PF08921">
    <property type="entry name" value="DUF1904"/>
    <property type="match status" value="1"/>
</dbReference>
<dbReference type="RefSeq" id="WP_248734185.1">
    <property type="nucleotide sequence ID" value="NZ_CALBWS010000003.1"/>
</dbReference>
<accession>A0ABN8KKA1</accession>
<proteinExistence type="predicted"/>
<reference evidence="1" key="1">
    <citation type="submission" date="2022-04" db="EMBL/GenBank/DDBJ databases">
        <authorList>
            <person name="Criscuolo A."/>
        </authorList>
    </citation>
    <scope>NUCLEOTIDE SEQUENCE</scope>
    <source>
        <strain evidence="1">CIP111895</strain>
    </source>
</reference>
<name>A0ABN8KKA1_9BACI</name>
<dbReference type="SUPFAM" id="SSF55331">
    <property type="entry name" value="Tautomerase/MIF"/>
    <property type="match status" value="1"/>
</dbReference>
<dbReference type="InterPro" id="IPR014347">
    <property type="entry name" value="Tautomerase/MIF_sf"/>
</dbReference>
<evidence type="ECO:0000313" key="2">
    <source>
        <dbReference type="Proteomes" id="UP000838308"/>
    </source>
</evidence>
<dbReference type="Proteomes" id="UP000838308">
    <property type="component" value="Unassembled WGS sequence"/>
</dbReference>
<sequence>MPHLFIRGISVEQVKTISKPLVQELADLCACGMDNFTLEVVNSTFVFDGNEVPGYPFIEVKWFERGQEVQDQFANIVTKHVHSLGIPEVEVAFSTFRESDYYYNGKSFATE</sequence>
<comment type="caution">
    <text evidence="1">The sequence shown here is derived from an EMBL/GenBank/DDBJ whole genome shotgun (WGS) entry which is preliminary data.</text>
</comment>